<evidence type="ECO:0000256" key="1">
    <source>
        <dbReference type="ARBA" id="ARBA00004141"/>
    </source>
</evidence>
<organism evidence="8 9">
    <name type="scientific">Solihabitans fulvus</name>
    <dbReference type="NCBI Taxonomy" id="1892852"/>
    <lineage>
        <taxon>Bacteria</taxon>
        <taxon>Bacillati</taxon>
        <taxon>Actinomycetota</taxon>
        <taxon>Actinomycetes</taxon>
        <taxon>Pseudonocardiales</taxon>
        <taxon>Pseudonocardiaceae</taxon>
        <taxon>Solihabitans</taxon>
    </lineage>
</organism>
<sequence length="242" mass="25978">MTISTGARSEDAPPLPAGTQRRADTGDHLVDPVRPRLRGWLHAAATPLTFVAATVLLAAARTPAGVLAALVYSATSLLLFAVSATYHLGRWPSRMRDLLARWDHANIYLIIAGTYTPLALLALHGSTQLWALLLAWGGAAAGVVFRLRWLSAPRWLCTGLYLALGWVAVFFLPEAGHAAGLGPVALIMGGGLLYTVGGVVYGLRRPDPWPRWFGYHEVFHACTIAAYAAQYAGILLITTRMG</sequence>
<dbReference type="AlphaFoldDB" id="A0A5B2WSS6"/>
<gene>
    <name evidence="8" type="ORF">F0L68_32245</name>
</gene>
<feature type="transmembrane region" description="Helical" evidence="7">
    <location>
        <begin position="40"/>
        <end position="60"/>
    </location>
</feature>
<keyword evidence="5" id="KW-0479">Metal-binding</keyword>
<keyword evidence="5" id="KW-0862">Zinc</keyword>
<dbReference type="Pfam" id="PF03006">
    <property type="entry name" value="HlyIII"/>
    <property type="match status" value="1"/>
</dbReference>
<dbReference type="GO" id="GO:0046872">
    <property type="term" value="F:metal ion binding"/>
    <property type="evidence" value="ECO:0007669"/>
    <property type="project" value="UniProtKB-KW"/>
</dbReference>
<protein>
    <submittedName>
        <fullName evidence="8">Hemolysin III family protein</fullName>
    </submittedName>
</protein>
<reference evidence="8 9" key="2">
    <citation type="submission" date="2019-09" db="EMBL/GenBank/DDBJ databases">
        <authorList>
            <person name="Jin C."/>
        </authorList>
    </citation>
    <scope>NUCLEOTIDE SEQUENCE [LARGE SCALE GENOMIC DNA]</scope>
    <source>
        <strain evidence="8 9">AN110305</strain>
    </source>
</reference>
<dbReference type="EMBL" id="VUOB01000064">
    <property type="protein sequence ID" value="KAA2253934.1"/>
    <property type="molecule type" value="Genomic_DNA"/>
</dbReference>
<evidence type="ECO:0000256" key="3">
    <source>
        <dbReference type="ARBA" id="ARBA00022989"/>
    </source>
</evidence>
<dbReference type="RefSeq" id="WP_149853628.1">
    <property type="nucleotide sequence ID" value="NZ_VUOB01000064.1"/>
</dbReference>
<keyword evidence="9" id="KW-1185">Reference proteome</keyword>
<feature type="binding site" evidence="5">
    <location>
        <position position="216"/>
    </location>
    <ligand>
        <name>Zn(2+)</name>
        <dbReference type="ChEBI" id="CHEBI:29105"/>
    </ligand>
</feature>
<feature type="transmembrane region" description="Helical" evidence="7">
    <location>
        <begin position="66"/>
        <end position="86"/>
    </location>
</feature>
<evidence type="ECO:0000313" key="9">
    <source>
        <dbReference type="Proteomes" id="UP000323454"/>
    </source>
</evidence>
<comment type="caution">
    <text evidence="8">The sequence shown here is derived from an EMBL/GenBank/DDBJ whole genome shotgun (WGS) entry which is preliminary data.</text>
</comment>
<keyword evidence="3 7" id="KW-1133">Transmembrane helix</keyword>
<evidence type="ECO:0000256" key="4">
    <source>
        <dbReference type="ARBA" id="ARBA00023136"/>
    </source>
</evidence>
<dbReference type="OrthoDB" id="9813689at2"/>
<dbReference type="PANTHER" id="PTHR20855">
    <property type="entry name" value="ADIPOR/PROGESTIN RECEPTOR-RELATED"/>
    <property type="match status" value="1"/>
</dbReference>
<evidence type="ECO:0000313" key="8">
    <source>
        <dbReference type="EMBL" id="KAA2253934.1"/>
    </source>
</evidence>
<keyword evidence="2 7" id="KW-0812">Transmembrane</keyword>
<dbReference type="InterPro" id="IPR004254">
    <property type="entry name" value="AdipoR/HlyIII-related"/>
</dbReference>
<feature type="region of interest" description="Disordered" evidence="6">
    <location>
        <begin position="1"/>
        <end position="29"/>
    </location>
</feature>
<feature type="binding site" evidence="5">
    <location>
        <position position="220"/>
    </location>
    <ligand>
        <name>Zn(2+)</name>
        <dbReference type="ChEBI" id="CHEBI:29105"/>
    </ligand>
</feature>
<proteinExistence type="predicted"/>
<evidence type="ECO:0000256" key="7">
    <source>
        <dbReference type="SAM" id="Phobius"/>
    </source>
</evidence>
<comment type="subcellular location">
    <subcellularLocation>
        <location evidence="1">Membrane</location>
        <topology evidence="1">Multi-pass membrane protein</topology>
    </subcellularLocation>
</comment>
<dbReference type="Proteomes" id="UP000323454">
    <property type="component" value="Unassembled WGS sequence"/>
</dbReference>
<dbReference type="PANTHER" id="PTHR20855:SF3">
    <property type="entry name" value="LD03007P"/>
    <property type="match status" value="1"/>
</dbReference>
<feature type="transmembrane region" description="Helical" evidence="7">
    <location>
        <begin position="154"/>
        <end position="172"/>
    </location>
</feature>
<accession>A0A5B2WSS6</accession>
<name>A0A5B2WSS6_9PSEU</name>
<feature type="transmembrane region" description="Helical" evidence="7">
    <location>
        <begin position="107"/>
        <end position="123"/>
    </location>
</feature>
<evidence type="ECO:0000256" key="5">
    <source>
        <dbReference type="PIRSR" id="PIRSR604254-1"/>
    </source>
</evidence>
<feature type="binding site" evidence="5">
    <location>
        <position position="87"/>
    </location>
    <ligand>
        <name>Zn(2+)</name>
        <dbReference type="ChEBI" id="CHEBI:29105"/>
    </ligand>
</feature>
<keyword evidence="4 7" id="KW-0472">Membrane</keyword>
<evidence type="ECO:0000256" key="6">
    <source>
        <dbReference type="SAM" id="MobiDB-lite"/>
    </source>
</evidence>
<dbReference type="GO" id="GO:0016020">
    <property type="term" value="C:membrane"/>
    <property type="evidence" value="ECO:0007669"/>
    <property type="project" value="UniProtKB-SubCell"/>
</dbReference>
<reference evidence="8 9" key="1">
    <citation type="submission" date="2019-09" db="EMBL/GenBank/DDBJ databases">
        <title>Goodfellowia gen. nov., a new genus of the Pseudonocardineae related to Actinoalloteichus, containing Goodfellowia coeruleoviolacea gen. nov., comb. nov. gen. nov., comb. nov.</title>
        <authorList>
            <person name="Labeda D."/>
        </authorList>
    </citation>
    <scope>NUCLEOTIDE SEQUENCE [LARGE SCALE GENOMIC DNA]</scope>
    <source>
        <strain evidence="8 9">AN110305</strain>
    </source>
</reference>
<evidence type="ECO:0000256" key="2">
    <source>
        <dbReference type="ARBA" id="ARBA00022692"/>
    </source>
</evidence>
<feature type="transmembrane region" description="Helical" evidence="7">
    <location>
        <begin position="184"/>
        <end position="203"/>
    </location>
</feature>